<dbReference type="AlphaFoldDB" id="A0A6C0BGS1"/>
<dbReference type="PANTHER" id="PTHR38657">
    <property type="entry name" value="SLR1343 PROTEIN"/>
    <property type="match status" value="1"/>
</dbReference>
<protein>
    <recommendedName>
        <fullName evidence="2">Cryptochrome/DNA photolyase FAD-binding domain-containing protein</fullName>
    </recommendedName>
</protein>
<proteinExistence type="predicted"/>
<dbReference type="EMBL" id="MN739141">
    <property type="protein sequence ID" value="QHS90598.1"/>
    <property type="molecule type" value="Genomic_DNA"/>
</dbReference>
<dbReference type="Gene3D" id="1.10.579.10">
    <property type="entry name" value="DNA Cyclobutane Dipyrimidine Photolyase, subunit A, domain 3"/>
    <property type="match status" value="1"/>
</dbReference>
<dbReference type="InterPro" id="IPR052551">
    <property type="entry name" value="UV-DNA_repair_photolyase"/>
</dbReference>
<accession>A0A6C0BGS1</accession>
<dbReference type="Gene3D" id="3.40.50.620">
    <property type="entry name" value="HUPs"/>
    <property type="match status" value="1"/>
</dbReference>
<dbReference type="InterPro" id="IPR014729">
    <property type="entry name" value="Rossmann-like_a/b/a_fold"/>
</dbReference>
<dbReference type="InterPro" id="IPR007357">
    <property type="entry name" value="PhrB-like"/>
</dbReference>
<dbReference type="Gene3D" id="1.25.40.80">
    <property type="match status" value="1"/>
</dbReference>
<organism evidence="1">
    <name type="scientific">viral metagenome</name>
    <dbReference type="NCBI Taxonomy" id="1070528"/>
    <lineage>
        <taxon>unclassified sequences</taxon>
        <taxon>metagenomes</taxon>
        <taxon>organismal metagenomes</taxon>
    </lineage>
</organism>
<name>A0A6C0BGS1_9ZZZZ</name>
<dbReference type="Pfam" id="PF04244">
    <property type="entry name" value="DPRP"/>
    <property type="match status" value="1"/>
</dbReference>
<dbReference type="SUPFAM" id="SSF48173">
    <property type="entry name" value="Cryptochrome/photolyase FAD-binding domain"/>
    <property type="match status" value="1"/>
</dbReference>
<sequence length="482" mass="57659">MFIVLPNQLYETLDTIHASKQDKVYIIEEPLFFYDKQRPLHYNKIKLAYLVACMRYYYDYLKQLKSINVVYVEYDKVNAWVDTLDIKEYIHMYKPSDKDVYNKFKRFANVHWYDTPAFLMSSQDLNEYHKQINASKMMVHAQFYNYVKTKLKILKGIPSQDKNNRASLPMGFANDFHEPRYGPQMYYTNAIAYINNHPRFKNNQGSCDKLHTWPITFKDAKHAFHVFIKERFHHFGKYQDAFDVNNPFLFHSFISPMLNIGLLCPAYIVNETLKVKSDIANTEGFLRQLVGWREYMHYLYEYHYDDIITSNHFDSNRRFANVIWKSQTFGLVPLDSEIQKGITYGYSHHIIRLMIFLNMFVMLQIHPDDVYKWFMENIAMDAYDWVMKTNIYCMGWYFTRAMTKPYISTSNYLVKMGNYPKGEWCKVWDAMFYTFLTNNKSKLTGGSRVYLRNLAYYENLPANKQSEMQTTAKKFIESCTRL</sequence>
<dbReference type="InterPro" id="IPR036134">
    <property type="entry name" value="Crypto/Photolyase_FAD-like_sf"/>
</dbReference>
<evidence type="ECO:0008006" key="2">
    <source>
        <dbReference type="Google" id="ProtNLM"/>
    </source>
</evidence>
<reference evidence="1" key="1">
    <citation type="journal article" date="2020" name="Nature">
        <title>Giant virus diversity and host interactions through global metagenomics.</title>
        <authorList>
            <person name="Schulz F."/>
            <person name="Roux S."/>
            <person name="Paez-Espino D."/>
            <person name="Jungbluth S."/>
            <person name="Walsh D.A."/>
            <person name="Denef V.J."/>
            <person name="McMahon K.D."/>
            <person name="Konstantinidis K.T."/>
            <person name="Eloe-Fadrosh E.A."/>
            <person name="Kyrpides N.C."/>
            <person name="Woyke T."/>
        </authorList>
    </citation>
    <scope>NUCLEOTIDE SEQUENCE</scope>
    <source>
        <strain evidence="1">GVMAG-M-3300010354-11</strain>
    </source>
</reference>
<dbReference type="PANTHER" id="PTHR38657:SF1">
    <property type="entry name" value="SLR1343 PROTEIN"/>
    <property type="match status" value="1"/>
</dbReference>
<evidence type="ECO:0000313" key="1">
    <source>
        <dbReference type="EMBL" id="QHS90598.1"/>
    </source>
</evidence>